<dbReference type="EMBL" id="CAAHFG010000001">
    <property type="protein sequence ID" value="VGO14614.1"/>
    <property type="molecule type" value="Genomic_DNA"/>
</dbReference>
<dbReference type="Proteomes" id="UP000366872">
    <property type="component" value="Unassembled WGS sequence"/>
</dbReference>
<protein>
    <recommendedName>
        <fullName evidence="3">GxxExxY protein</fullName>
    </recommendedName>
</protein>
<dbReference type="InterPro" id="IPR026350">
    <property type="entry name" value="GxxExxY"/>
</dbReference>
<evidence type="ECO:0000313" key="1">
    <source>
        <dbReference type="EMBL" id="VGO14614.1"/>
    </source>
</evidence>
<proteinExistence type="predicted"/>
<dbReference type="AlphaFoldDB" id="A0A6C2U531"/>
<reference evidence="1 2" key="1">
    <citation type="submission" date="2019-04" db="EMBL/GenBank/DDBJ databases">
        <authorList>
            <person name="Van Vliet M D."/>
        </authorList>
    </citation>
    <scope>NUCLEOTIDE SEQUENCE [LARGE SCALE GENOMIC DNA]</scope>
    <source>
        <strain evidence="1 2">F1</strain>
    </source>
</reference>
<accession>A0A6C2U531</accession>
<gene>
    <name evidence="1" type="ORF">PDESU_03177</name>
</gene>
<dbReference type="RefSeq" id="WP_136080080.1">
    <property type="nucleotide sequence ID" value="NZ_CAAHFG010000001.1"/>
</dbReference>
<organism evidence="1 2">
    <name type="scientific">Pontiella desulfatans</name>
    <dbReference type="NCBI Taxonomy" id="2750659"/>
    <lineage>
        <taxon>Bacteria</taxon>
        <taxon>Pseudomonadati</taxon>
        <taxon>Kiritimatiellota</taxon>
        <taxon>Kiritimatiellia</taxon>
        <taxon>Kiritimatiellales</taxon>
        <taxon>Pontiellaceae</taxon>
        <taxon>Pontiella</taxon>
    </lineage>
</organism>
<evidence type="ECO:0008006" key="3">
    <source>
        <dbReference type="Google" id="ProtNLM"/>
    </source>
</evidence>
<keyword evidence="2" id="KW-1185">Reference proteome</keyword>
<dbReference type="Pfam" id="PF13366">
    <property type="entry name" value="PDDEXK_3"/>
    <property type="match status" value="1"/>
</dbReference>
<dbReference type="NCBIfam" id="TIGR04256">
    <property type="entry name" value="GxxExxY"/>
    <property type="match status" value="1"/>
</dbReference>
<evidence type="ECO:0000313" key="2">
    <source>
        <dbReference type="Proteomes" id="UP000366872"/>
    </source>
</evidence>
<name>A0A6C2U531_PONDE</name>
<sequence length="121" mass="14404">MLEQEGYDLMGAAFEVYNVEGHGFLEDVYQECMEIELELREIPFESQCELKLFYKERQLRRKYIPDFFAYGEVIVEIKAVKKLLPEHEAQLINYLNATTKRVGYLINFGNSNELEWKRIII</sequence>